<evidence type="ECO:0000313" key="1">
    <source>
        <dbReference type="EMBL" id="CAE78622.1"/>
    </source>
</evidence>
<protein>
    <submittedName>
        <fullName evidence="1">Uncharacterized protein</fullName>
    </submittedName>
</protein>
<evidence type="ECO:0000313" key="2">
    <source>
        <dbReference type="Proteomes" id="UP000008080"/>
    </source>
</evidence>
<dbReference type="AlphaFoldDB" id="Q6MQ25"/>
<keyword evidence="2" id="KW-1185">Reference proteome</keyword>
<reference evidence="1 2" key="1">
    <citation type="journal article" date="2004" name="Science">
        <title>A predator unmasked: life cycle of Bdellovibrio bacteriovorus from a genomic perspective.</title>
        <authorList>
            <person name="Rendulic S."/>
            <person name="Jagtap P."/>
            <person name="Rosinus A."/>
            <person name="Eppinger M."/>
            <person name="Baar C."/>
            <person name="Lanz C."/>
            <person name="Keller H."/>
            <person name="Lambert C."/>
            <person name="Evans K.J."/>
            <person name="Goesmann A."/>
            <person name="Meyer F."/>
            <person name="Sockett R.E."/>
            <person name="Schuster S.C."/>
        </authorList>
    </citation>
    <scope>NUCLEOTIDE SEQUENCE [LARGE SCALE GENOMIC DNA]</scope>
    <source>
        <strain evidence="2">ATCC 15356 / DSM 50701 / NCIMB 9529 / HD100</strain>
    </source>
</reference>
<dbReference type="EMBL" id="BX842647">
    <property type="protein sequence ID" value="CAE78622.1"/>
    <property type="molecule type" value="Genomic_DNA"/>
</dbReference>
<gene>
    <name evidence="1" type="ordered locus">Bd0662</name>
</gene>
<dbReference type="Proteomes" id="UP000008080">
    <property type="component" value="Chromosome"/>
</dbReference>
<organism evidence="1 2">
    <name type="scientific">Bdellovibrio bacteriovorus (strain ATCC 15356 / DSM 50701 / NCIMB 9529 / HD100)</name>
    <dbReference type="NCBI Taxonomy" id="264462"/>
    <lineage>
        <taxon>Bacteria</taxon>
        <taxon>Pseudomonadati</taxon>
        <taxon>Bdellovibrionota</taxon>
        <taxon>Bdellovibrionia</taxon>
        <taxon>Bdellovibrionales</taxon>
        <taxon>Pseudobdellovibrionaceae</taxon>
        <taxon>Bdellovibrio</taxon>
    </lineage>
</organism>
<dbReference type="KEGG" id="bba:Bd0662"/>
<dbReference type="HOGENOM" id="CLU_3247791_0_0_7"/>
<proteinExistence type="predicted"/>
<sequence>MKELIYKILSSFGGKQDHLKDLDEIVKLGQFSELTHIWFISS</sequence>
<name>Q6MQ25_BDEBA</name>
<accession>Q6MQ25</accession>
<dbReference type="STRING" id="264462.Bd0662"/>